<dbReference type="EMBL" id="AAOA02000004">
    <property type="protein sequence ID" value="EAQ97248.1"/>
    <property type="molecule type" value="Genomic_DNA"/>
</dbReference>
<keyword evidence="3" id="KW-1185">Reference proteome</keyword>
<feature type="transmembrane region" description="Helical" evidence="1">
    <location>
        <begin position="7"/>
        <end position="29"/>
    </location>
</feature>
<keyword evidence="1" id="KW-0812">Transmembrane</keyword>
<keyword evidence="1" id="KW-1133">Transmembrane helix</keyword>
<comment type="caution">
    <text evidence="2">The sequence shown here is derived from an EMBL/GenBank/DDBJ whole genome shotgun (WGS) entry which is preliminary data.</text>
</comment>
<protein>
    <submittedName>
        <fullName evidence="2">Uncharacterized protein</fullName>
    </submittedName>
</protein>
<feature type="transmembrane region" description="Helical" evidence="1">
    <location>
        <begin position="76"/>
        <end position="97"/>
    </location>
</feature>
<evidence type="ECO:0000313" key="3">
    <source>
        <dbReference type="Proteomes" id="UP000019205"/>
    </source>
</evidence>
<dbReference type="Proteomes" id="UP000019205">
    <property type="component" value="Chromosome"/>
</dbReference>
<proteinExistence type="predicted"/>
<dbReference type="AlphaFoldDB" id="A4A9T1"/>
<dbReference type="HOGENOM" id="CLU_144193_0_0_6"/>
<keyword evidence="1" id="KW-0472">Membrane</keyword>
<evidence type="ECO:0000313" key="2">
    <source>
        <dbReference type="EMBL" id="EAQ97248.1"/>
    </source>
</evidence>
<evidence type="ECO:0000256" key="1">
    <source>
        <dbReference type="SAM" id="Phobius"/>
    </source>
</evidence>
<gene>
    <name evidence="2" type="ORF">KT71_07709</name>
</gene>
<dbReference type="RefSeq" id="WP_008293965.1">
    <property type="nucleotide sequence ID" value="NZ_CM002299.1"/>
</dbReference>
<reference evidence="2 3" key="1">
    <citation type="journal article" date="2007" name="Proc. Natl. Acad. Sci. U.S.A.">
        <title>Characterization of a marine gammaproteobacterium capable of aerobic anoxygenic photosynthesis.</title>
        <authorList>
            <person name="Fuchs B.M."/>
            <person name="Spring S."/>
            <person name="Teeling H."/>
            <person name="Quast C."/>
            <person name="Wulf J."/>
            <person name="Schattenhofer M."/>
            <person name="Yan S."/>
            <person name="Ferriera S."/>
            <person name="Johnson J."/>
            <person name="Glockner F.O."/>
            <person name="Amann R."/>
        </authorList>
    </citation>
    <scope>NUCLEOTIDE SEQUENCE [LARGE SCALE GENOMIC DNA]</scope>
    <source>
        <strain evidence="2">KT71</strain>
    </source>
</reference>
<dbReference type="STRING" id="314285.KT71_07709"/>
<sequence length="144" mass="14879">MDRQRPTIGIVGIVLGATALLLAVMHFWAGSLSPQPPIETTVAEKAVAIKNATIAALKGEELEQVAPKKSWDLDRIVTLATGFLAGLAFILGVVSYAMREPTRVAVGGVILGGAAMAFQFAVVAIGAIFLAILVAAVIGELGIE</sequence>
<organism evidence="2 3">
    <name type="scientific">Congregibacter litoralis KT71</name>
    <dbReference type="NCBI Taxonomy" id="314285"/>
    <lineage>
        <taxon>Bacteria</taxon>
        <taxon>Pseudomonadati</taxon>
        <taxon>Pseudomonadota</taxon>
        <taxon>Gammaproteobacteria</taxon>
        <taxon>Cellvibrionales</taxon>
        <taxon>Halieaceae</taxon>
        <taxon>Congregibacter</taxon>
    </lineage>
</organism>
<dbReference type="OrthoDB" id="6089590at2"/>
<dbReference type="eggNOG" id="ENOG50331MG">
    <property type="taxonomic scope" value="Bacteria"/>
</dbReference>
<name>A4A9T1_9GAMM</name>
<feature type="transmembrane region" description="Helical" evidence="1">
    <location>
        <begin position="109"/>
        <end position="138"/>
    </location>
</feature>
<reference evidence="2 3" key="2">
    <citation type="journal article" date="2009" name="PLoS ONE">
        <title>The photosynthetic apparatus and its regulation in the aerobic gammaproteobacterium Congregibacter litoralis gen. nov., sp. nov.</title>
        <authorList>
            <person name="Spring S."/>
            <person name="Lunsdorf H."/>
            <person name="Fuchs B.M."/>
            <person name="Tindall B.J."/>
        </authorList>
    </citation>
    <scope>NUCLEOTIDE SEQUENCE [LARGE SCALE GENOMIC DNA]</scope>
    <source>
        <strain evidence="2">KT71</strain>
    </source>
</reference>
<accession>A4A9T1</accession>